<dbReference type="AlphaFoldDB" id="A0AAE6DFZ2"/>
<reference evidence="1 2" key="1">
    <citation type="submission" date="2019-04" db="EMBL/GenBank/DDBJ databases">
        <title>Long-read de novo sequencing of Cupriavidus necator H16.</title>
        <authorList>
            <person name="Little G.T."/>
            <person name="Ehsaan M."/>
            <person name="Arenas-Lopez C."/>
            <person name="Jawed K."/>
            <person name="Winzer K."/>
            <person name="Kovacs K."/>
            <person name="Malys N."/>
            <person name="Minton N.P."/>
        </authorList>
    </citation>
    <scope>NUCLEOTIDE SEQUENCE [LARGE SCALE GENOMIC DNA]</scope>
    <source>
        <strain evidence="1 2">H16</strain>
    </source>
</reference>
<gene>
    <name evidence="1" type="ORF">E6A55_08040</name>
</gene>
<protein>
    <submittedName>
        <fullName evidence="1">Uncharacterized protein</fullName>
    </submittedName>
</protein>
<evidence type="ECO:0000313" key="1">
    <source>
        <dbReference type="EMBL" id="QCC00597.1"/>
    </source>
</evidence>
<proteinExistence type="predicted"/>
<name>A0AAE6DFZ2_CUPNH</name>
<dbReference type="Proteomes" id="UP000296079">
    <property type="component" value="Chromosome 1"/>
</dbReference>
<evidence type="ECO:0000313" key="2">
    <source>
        <dbReference type="Proteomes" id="UP000296079"/>
    </source>
</evidence>
<accession>A0AAE6DFZ2</accession>
<sequence length="88" mass="8937">MPAPCIVMALVPPLNVTLASPGLVMTCDATPLAAVAVVFVMVVPVRVTEAFAPLASARRLAPVFVLKVVPDTVSISALPDAGVQDSAV</sequence>
<dbReference type="EMBL" id="CP039287">
    <property type="protein sequence ID" value="QCC00597.1"/>
    <property type="molecule type" value="Genomic_DNA"/>
</dbReference>
<organism evidence="1 2">
    <name type="scientific">Cupriavidus necator (strain ATCC 17699 / DSM 428 / KCTC 22496 / NCIMB 10442 / H16 / Stanier 337)</name>
    <name type="common">Ralstonia eutropha</name>
    <dbReference type="NCBI Taxonomy" id="381666"/>
    <lineage>
        <taxon>Bacteria</taxon>
        <taxon>Pseudomonadati</taxon>
        <taxon>Pseudomonadota</taxon>
        <taxon>Betaproteobacteria</taxon>
        <taxon>Burkholderiales</taxon>
        <taxon>Burkholderiaceae</taxon>
        <taxon>Cupriavidus</taxon>
    </lineage>
</organism>